<dbReference type="GeneID" id="40151100"/>
<reference evidence="3 4" key="1">
    <citation type="submission" date="2019-04" db="EMBL/GenBank/DDBJ databases">
        <title>Methylomes of two halophilic Archaea, Haloarcula marismortui and Haloferax mediterranei.</title>
        <authorList>
            <person name="DasSarma S."/>
            <person name="DasSarma P."/>
            <person name="DasSarma S."/>
            <person name="Fomenkov A."/>
            <person name="Vincze T."/>
            <person name="Anton B.P."/>
            <person name="Roberts R.J."/>
        </authorList>
    </citation>
    <scope>NUCLEOTIDE SEQUENCE [LARGE SCALE GENOMIC DNA]</scope>
    <source>
        <strain evidence="3 4">ATCC 43049</strain>
        <plasmid evidence="4">phma288</plasmid>
    </source>
</reference>
<dbReference type="Gene3D" id="3.40.50.410">
    <property type="entry name" value="von Willebrand factor, type A domain"/>
    <property type="match status" value="1"/>
</dbReference>
<evidence type="ECO:0000313" key="3">
    <source>
        <dbReference type="EMBL" id="QCP89869.1"/>
    </source>
</evidence>
<evidence type="ECO:0000313" key="4">
    <source>
        <dbReference type="Proteomes" id="UP000298722"/>
    </source>
</evidence>
<dbReference type="RefSeq" id="WP_049939214.1">
    <property type="nucleotide sequence ID" value="NC_006397.1"/>
</dbReference>
<dbReference type="InterPro" id="IPR050525">
    <property type="entry name" value="ECM_Assembly_Org"/>
</dbReference>
<evidence type="ECO:0000256" key="1">
    <source>
        <dbReference type="SAM" id="MobiDB-lite"/>
    </source>
</evidence>
<gene>
    <name evidence="3" type="ORF">E6P14_03055</name>
</gene>
<organism evidence="3 4">
    <name type="scientific">Haloarcula marismortui (strain ATCC 43049 / DSM 3752 / JCM 8966 / VKM B-1809)</name>
    <name type="common">Halobacterium marismortui</name>
    <dbReference type="NCBI Taxonomy" id="272569"/>
    <lineage>
        <taxon>Archaea</taxon>
        <taxon>Methanobacteriati</taxon>
        <taxon>Methanobacteriota</taxon>
        <taxon>Stenosarchaea group</taxon>
        <taxon>Halobacteria</taxon>
        <taxon>Halobacteriales</taxon>
        <taxon>Haloarculaceae</taxon>
        <taxon>Haloarcula</taxon>
    </lineage>
</organism>
<accession>A0A4P8JRL1</accession>
<feature type="region of interest" description="Disordered" evidence="1">
    <location>
        <begin position="224"/>
        <end position="261"/>
    </location>
</feature>
<dbReference type="InterPro" id="IPR002035">
    <property type="entry name" value="VWF_A"/>
</dbReference>
<dbReference type="AlphaFoldDB" id="A0A4P8JRL1"/>
<dbReference type="PROSITE" id="PS50234">
    <property type="entry name" value="VWFA"/>
    <property type="match status" value="1"/>
</dbReference>
<dbReference type="Proteomes" id="UP000298722">
    <property type="component" value="Plasmid pHMA288"/>
</dbReference>
<proteinExistence type="predicted"/>
<feature type="compositionally biased region" description="Polar residues" evidence="1">
    <location>
        <begin position="246"/>
        <end position="256"/>
    </location>
</feature>
<keyword evidence="3" id="KW-0614">Plasmid</keyword>
<sequence>MFEPLETSVDSANNTVTGETAHFSKFVVFDVRNWATNYESERPANGTDSDEIQPLDVVFIIDSSGSMQSNDPQEFRKRASKEFVGALVDGDRAGVVDFDSNAFVSQELTTDFGRVNASIQRLDASGGTDIGDGVQQANQHFAAQSNSSRGQFAILLTDGQGNGGRAEAQTAADRGTTIYTIGFGGANGDKLQDIAQTTGGNYTYVDSASDLPQVFSRVADDIGAQDTDGDTIPDVAERRGVPTGQGLIQTDPYNNDTDGDGISDQVELGRSTSFEDLRAIRNGESNATAIEQAQAQTIISTMDAAGYNLSNVSARIYLEPDSDLISAQVAYQAGNGGHAGKLHSSG</sequence>
<dbReference type="InterPro" id="IPR036465">
    <property type="entry name" value="vWFA_dom_sf"/>
</dbReference>
<protein>
    <submittedName>
        <fullName evidence="3">VWA domain-containing protein</fullName>
    </submittedName>
</protein>
<name>A0A4P8JRL1_HALMA</name>
<dbReference type="Pfam" id="PF00092">
    <property type="entry name" value="VWA"/>
    <property type="match status" value="1"/>
</dbReference>
<feature type="domain" description="VWFA" evidence="2">
    <location>
        <begin position="56"/>
        <end position="218"/>
    </location>
</feature>
<evidence type="ECO:0000259" key="2">
    <source>
        <dbReference type="PROSITE" id="PS50234"/>
    </source>
</evidence>
<dbReference type="PANTHER" id="PTHR24020">
    <property type="entry name" value="COLLAGEN ALPHA"/>
    <property type="match status" value="1"/>
</dbReference>
<dbReference type="SUPFAM" id="SSF53300">
    <property type="entry name" value="vWA-like"/>
    <property type="match status" value="1"/>
</dbReference>
<dbReference type="SMART" id="SM00327">
    <property type="entry name" value="VWA"/>
    <property type="match status" value="1"/>
</dbReference>
<geneLocation type="plasmid" evidence="4">
    <name>phma288</name>
</geneLocation>
<dbReference type="EMBL" id="CP039136">
    <property type="protein sequence ID" value="QCP89869.1"/>
    <property type="molecule type" value="Genomic_DNA"/>
</dbReference>